<dbReference type="GO" id="GO:0000981">
    <property type="term" value="F:DNA-binding transcription factor activity, RNA polymerase II-specific"/>
    <property type="evidence" value="ECO:0007669"/>
    <property type="project" value="InterPro"/>
</dbReference>
<dbReference type="SMART" id="SM01256">
    <property type="entry name" value="KNOX2"/>
    <property type="match status" value="1"/>
</dbReference>
<evidence type="ECO:0000256" key="6">
    <source>
        <dbReference type="PROSITE-ProRule" id="PRU00559"/>
    </source>
</evidence>
<dbReference type="PROSITE" id="PS00027">
    <property type="entry name" value="HOMEOBOX_1"/>
    <property type="match status" value="1"/>
</dbReference>
<dbReference type="OrthoDB" id="10056939at2759"/>
<evidence type="ECO:0000256" key="3">
    <source>
        <dbReference type="ARBA" id="ARBA00023155"/>
    </source>
</evidence>
<feature type="domain" description="ELK" evidence="8">
    <location>
        <begin position="214"/>
        <end position="234"/>
    </location>
</feature>
<dbReference type="InterPro" id="IPR008422">
    <property type="entry name" value="KN_HD"/>
</dbReference>
<sequence>MMDELYGVHSTTVSSSMMASPGDFVGPVNYQQALLQSQLMGTFGDRVPVYGSASSGISDAASMVAEMQRGGSEEEVSSEIRARIASHPLYSKLLEAYIDCQKVGVPAEMAYVFDEIQRDSEVSKRPSICLGAYPELDEFMETYCEILAKYKSDLSRPFDEATSFLNNIETQLSNLCSGASRCRVYDEAAESSEGDFNTGEIEVDQSVKTMEDCELKQKLLMKYSNYISTLKHEFCTRKKKGKLPREARDALFDWWNTHYKWPYPTDADKIALAESTGLEQKQISNWFINQRKRHWKPSENMQFALMNGLYRDGIFLHE</sequence>
<dbReference type="InterPro" id="IPR050224">
    <property type="entry name" value="TALE_homeobox"/>
</dbReference>
<dbReference type="Gene3D" id="1.10.10.60">
    <property type="entry name" value="Homeodomain-like"/>
    <property type="match status" value="1"/>
</dbReference>
<dbReference type="GO" id="GO:0003677">
    <property type="term" value="F:DNA binding"/>
    <property type="evidence" value="ECO:0007669"/>
    <property type="project" value="UniProtKB-UniRule"/>
</dbReference>
<evidence type="ECO:0000256" key="2">
    <source>
        <dbReference type="ARBA" id="ARBA00023125"/>
    </source>
</evidence>
<dbReference type="AlphaFoldDB" id="A0A1Q3ARG5"/>
<organism evidence="9 10">
    <name type="scientific">Cephalotus follicularis</name>
    <name type="common">Albany pitcher plant</name>
    <dbReference type="NCBI Taxonomy" id="3775"/>
    <lineage>
        <taxon>Eukaryota</taxon>
        <taxon>Viridiplantae</taxon>
        <taxon>Streptophyta</taxon>
        <taxon>Embryophyta</taxon>
        <taxon>Tracheophyta</taxon>
        <taxon>Spermatophyta</taxon>
        <taxon>Magnoliopsida</taxon>
        <taxon>eudicotyledons</taxon>
        <taxon>Gunneridae</taxon>
        <taxon>Pentapetalae</taxon>
        <taxon>rosids</taxon>
        <taxon>fabids</taxon>
        <taxon>Oxalidales</taxon>
        <taxon>Cephalotaceae</taxon>
        <taxon>Cephalotus</taxon>
    </lineage>
</organism>
<gene>
    <name evidence="9" type="ORF">CFOL_v3_01880</name>
</gene>
<dbReference type="PANTHER" id="PTHR11850">
    <property type="entry name" value="HOMEOBOX PROTEIN TRANSCRIPTION FACTORS"/>
    <property type="match status" value="1"/>
</dbReference>
<dbReference type="Pfam" id="PF03789">
    <property type="entry name" value="ELK"/>
    <property type="match status" value="1"/>
</dbReference>
<dbReference type="STRING" id="3775.A0A1Q3ARG5"/>
<dbReference type="Proteomes" id="UP000187406">
    <property type="component" value="Unassembled WGS sequence"/>
</dbReference>
<dbReference type="CDD" id="cd00086">
    <property type="entry name" value="homeodomain"/>
    <property type="match status" value="1"/>
</dbReference>
<dbReference type="InterPro" id="IPR001356">
    <property type="entry name" value="HD"/>
</dbReference>
<keyword evidence="10" id="KW-1185">Reference proteome</keyword>
<keyword evidence="2 5" id="KW-0238">DNA-binding</keyword>
<dbReference type="Pfam" id="PF03790">
    <property type="entry name" value="KNOX1"/>
    <property type="match status" value="1"/>
</dbReference>
<dbReference type="InterPro" id="IPR005541">
    <property type="entry name" value="KNOX2"/>
</dbReference>
<comment type="subcellular location">
    <subcellularLocation>
        <location evidence="1 5">Nucleus</location>
    </subcellularLocation>
</comment>
<dbReference type="InterPro" id="IPR005540">
    <property type="entry name" value="KNOX1"/>
</dbReference>
<keyword evidence="3 5" id="KW-0371">Homeobox</keyword>
<evidence type="ECO:0000256" key="1">
    <source>
        <dbReference type="ARBA" id="ARBA00004123"/>
    </source>
</evidence>
<accession>A0A1Q3ARG5</accession>
<evidence type="ECO:0000313" key="10">
    <source>
        <dbReference type="Proteomes" id="UP000187406"/>
    </source>
</evidence>
<reference evidence="10" key="1">
    <citation type="submission" date="2016-04" db="EMBL/GenBank/DDBJ databases">
        <title>Cephalotus genome sequencing.</title>
        <authorList>
            <person name="Fukushima K."/>
            <person name="Hasebe M."/>
            <person name="Fang X."/>
        </authorList>
    </citation>
    <scope>NUCLEOTIDE SEQUENCE [LARGE SCALE GENOMIC DNA]</scope>
    <source>
        <strain evidence="10">cv. St1</strain>
    </source>
</reference>
<dbReference type="EMBL" id="BDDD01000065">
    <property type="protein sequence ID" value="GAV58346.1"/>
    <property type="molecule type" value="Genomic_DNA"/>
</dbReference>
<feature type="domain" description="Homeobox" evidence="7">
    <location>
        <begin position="234"/>
        <end position="297"/>
    </location>
</feature>
<dbReference type="SMART" id="SM01255">
    <property type="entry name" value="KNOX1"/>
    <property type="match status" value="1"/>
</dbReference>
<dbReference type="InterPro" id="IPR005539">
    <property type="entry name" value="ELK_dom"/>
</dbReference>
<dbReference type="SMART" id="SM01188">
    <property type="entry name" value="ELK"/>
    <property type="match status" value="1"/>
</dbReference>
<evidence type="ECO:0000256" key="4">
    <source>
        <dbReference type="ARBA" id="ARBA00023242"/>
    </source>
</evidence>
<dbReference type="SMART" id="SM00389">
    <property type="entry name" value="HOX"/>
    <property type="match status" value="1"/>
</dbReference>
<protein>
    <submittedName>
        <fullName evidence="9">ELK domain-containing protein/KNOX1 domain-containing protein/KNOX2 domain-containing protein/Homeobox_KN domain-containing protein</fullName>
    </submittedName>
</protein>
<dbReference type="PROSITE" id="PS51213">
    <property type="entry name" value="ELK"/>
    <property type="match status" value="1"/>
</dbReference>
<comment type="similarity">
    <text evidence="6">Belongs to the TALE/KNOX homeobox family.</text>
</comment>
<dbReference type="PROSITE" id="PS50071">
    <property type="entry name" value="HOMEOBOX_2"/>
    <property type="match status" value="1"/>
</dbReference>
<keyword evidence="4 5" id="KW-0539">Nucleus</keyword>
<dbReference type="GO" id="GO:0005634">
    <property type="term" value="C:nucleus"/>
    <property type="evidence" value="ECO:0007669"/>
    <property type="project" value="UniProtKB-SubCell"/>
</dbReference>
<evidence type="ECO:0000259" key="7">
    <source>
        <dbReference type="PROSITE" id="PS50071"/>
    </source>
</evidence>
<dbReference type="InterPro" id="IPR009057">
    <property type="entry name" value="Homeodomain-like_sf"/>
</dbReference>
<dbReference type="InParanoid" id="A0A1Q3ARG5"/>
<evidence type="ECO:0000259" key="8">
    <source>
        <dbReference type="PROSITE" id="PS51213"/>
    </source>
</evidence>
<proteinExistence type="inferred from homology"/>
<dbReference type="SUPFAM" id="SSF46689">
    <property type="entry name" value="Homeodomain-like"/>
    <property type="match status" value="1"/>
</dbReference>
<evidence type="ECO:0000313" key="9">
    <source>
        <dbReference type="EMBL" id="GAV58346.1"/>
    </source>
</evidence>
<dbReference type="InterPro" id="IPR017970">
    <property type="entry name" value="Homeobox_CS"/>
</dbReference>
<feature type="DNA-binding region" description="Homeobox; TALE-type" evidence="5">
    <location>
        <begin position="235"/>
        <end position="298"/>
    </location>
</feature>
<comment type="caution">
    <text evidence="9">The sequence shown here is derived from an EMBL/GenBank/DDBJ whole genome shotgun (WGS) entry which is preliminary data.</text>
</comment>
<dbReference type="Pfam" id="PF03791">
    <property type="entry name" value="KNOX2"/>
    <property type="match status" value="1"/>
</dbReference>
<evidence type="ECO:0000256" key="5">
    <source>
        <dbReference type="PROSITE-ProRule" id="PRU00108"/>
    </source>
</evidence>
<dbReference type="Pfam" id="PF05920">
    <property type="entry name" value="Homeobox_KN"/>
    <property type="match status" value="1"/>
</dbReference>
<name>A0A1Q3ARG5_CEPFO</name>